<accession>A0A0P1BCP0</accession>
<dbReference type="EMBL" id="CCYA01000204">
    <property type="protein sequence ID" value="CEH13141.1"/>
    <property type="molecule type" value="Genomic_DNA"/>
</dbReference>
<protein>
    <submittedName>
        <fullName evidence="3">Uncharacterized protein</fullName>
    </submittedName>
</protein>
<evidence type="ECO:0000313" key="3">
    <source>
        <dbReference type="EMBL" id="CEH13141.1"/>
    </source>
</evidence>
<feature type="compositionally biased region" description="Low complexity" evidence="2">
    <location>
        <begin position="7"/>
        <end position="22"/>
    </location>
</feature>
<dbReference type="Proteomes" id="UP000054845">
    <property type="component" value="Unassembled WGS sequence"/>
</dbReference>
<name>A0A0P1BCP0_9BASI</name>
<evidence type="ECO:0000313" key="4">
    <source>
        <dbReference type="Proteomes" id="UP000054845"/>
    </source>
</evidence>
<evidence type="ECO:0000256" key="2">
    <source>
        <dbReference type="SAM" id="MobiDB-lite"/>
    </source>
</evidence>
<organism evidence="3 4">
    <name type="scientific">Ceraceosorus bombacis</name>
    <dbReference type="NCBI Taxonomy" id="401625"/>
    <lineage>
        <taxon>Eukaryota</taxon>
        <taxon>Fungi</taxon>
        <taxon>Dikarya</taxon>
        <taxon>Basidiomycota</taxon>
        <taxon>Ustilaginomycotina</taxon>
        <taxon>Exobasidiomycetes</taxon>
        <taxon>Ceraceosorales</taxon>
        <taxon>Ceraceosoraceae</taxon>
        <taxon>Ceraceosorus</taxon>
    </lineage>
</organism>
<feature type="coiled-coil region" evidence="1">
    <location>
        <begin position="209"/>
        <end position="264"/>
    </location>
</feature>
<proteinExistence type="predicted"/>
<feature type="region of interest" description="Disordered" evidence="2">
    <location>
        <begin position="1"/>
        <end position="24"/>
    </location>
</feature>
<evidence type="ECO:0000256" key="1">
    <source>
        <dbReference type="SAM" id="Coils"/>
    </source>
</evidence>
<reference evidence="3 4" key="1">
    <citation type="submission" date="2014-09" db="EMBL/GenBank/DDBJ databases">
        <authorList>
            <person name="Magalhaes I.L.F."/>
            <person name="Oliveira U."/>
            <person name="Santos F.R."/>
            <person name="Vidigal T.H.D.A."/>
            <person name="Brescovit A.D."/>
            <person name="Santos A.J."/>
        </authorList>
    </citation>
    <scope>NUCLEOTIDE SEQUENCE [LARGE SCALE GENOMIC DNA]</scope>
</reference>
<keyword evidence="1" id="KW-0175">Coiled coil</keyword>
<keyword evidence="4" id="KW-1185">Reference proteome</keyword>
<dbReference type="AlphaFoldDB" id="A0A0P1BCP0"/>
<feature type="region of interest" description="Disordered" evidence="2">
    <location>
        <begin position="343"/>
        <end position="365"/>
    </location>
</feature>
<sequence length="475" mass="53122">MLIFTLSDISTASSPPESSCSPQQRAADLYDFSLGLPSTSITWPSNDISWASGPTPVPSTSSTKRSLQWGGTDTDLLGPVNGAKKDRALVVKYDDEPDQSKTDDSSFKTARKSNIEVASLSFHTTLANASCEHSSSDITSSTATARPVFVPARINQMSEVQKLKAEISALRAAMRFSDVREDLLQKRLEASQAETTNAVEMGSKHRLSATKLSTQLKEKDKEIQSLNKELRLCKDQILEDGSQIEKLEDMVRTLEDEVKKLKLKDDERKGAVKKLEEEVKKLKLKDNERKGAVQKLEEEVKKPEAKDDERKEKIKTLKIKDNERKGTVKKLLQKRLEASQAETANAVEMGSKHRPSATKLSTQLEEKDKEIQSLNEELRLCNNQILQDRSHIEKLEDKVGTLKDEVKNLKLKDDERKGTVKKLKAKDNERKEKIKNVEDKVEELVPRALSSTEVKEMDKAAKAIAAIASKHNTAC</sequence>
<feature type="region of interest" description="Disordered" evidence="2">
    <location>
        <begin position="42"/>
        <end position="80"/>
    </location>
</feature>